<dbReference type="Pfam" id="PF12796">
    <property type="entry name" value="Ank_2"/>
    <property type="match status" value="2"/>
</dbReference>
<dbReference type="InterPro" id="IPR036770">
    <property type="entry name" value="Ankyrin_rpt-contain_sf"/>
</dbReference>
<feature type="repeat" description="ANK" evidence="3">
    <location>
        <begin position="1349"/>
        <end position="1383"/>
    </location>
</feature>
<dbReference type="PANTHER" id="PTHR24201:SF15">
    <property type="entry name" value="ANKYRIN REPEAT DOMAIN-CONTAINING PROTEIN 66"/>
    <property type="match status" value="1"/>
</dbReference>
<feature type="repeat" description="ANK" evidence="3">
    <location>
        <begin position="1147"/>
        <end position="1179"/>
    </location>
</feature>
<feature type="repeat" description="ANK" evidence="3">
    <location>
        <begin position="1315"/>
        <end position="1347"/>
    </location>
</feature>
<dbReference type="InterPro" id="IPR050776">
    <property type="entry name" value="Ank_Repeat/CDKN_Inhibitor"/>
</dbReference>
<organism evidence="6 7">
    <name type="scientific">Candidatus Paracaedimonas acanthamoebae</name>
    <dbReference type="NCBI Taxonomy" id="244581"/>
    <lineage>
        <taxon>Bacteria</taxon>
        <taxon>Pseudomonadati</taxon>
        <taxon>Pseudomonadota</taxon>
        <taxon>Alphaproteobacteria</taxon>
        <taxon>Holosporales</taxon>
        <taxon>Caedimonadaceae</taxon>
        <taxon>Candidatus Paracaedimonas</taxon>
    </lineage>
</organism>
<feature type="region of interest" description="Disordered" evidence="4">
    <location>
        <begin position="572"/>
        <end position="594"/>
    </location>
</feature>
<feature type="signal peptide" evidence="5">
    <location>
        <begin position="1"/>
        <end position="25"/>
    </location>
</feature>
<evidence type="ECO:0000256" key="1">
    <source>
        <dbReference type="ARBA" id="ARBA00022737"/>
    </source>
</evidence>
<sequence length="1453" mass="167650">MKSLAKTLFCIFLIKIMLLQSLSYSSDTVYQETSEYSSVKSSSDLYYGDDDISEYIDYFLGQSEQITRLAGHSYLLSSQKDKLSPIMDAADKKSYVVAITPAIDTAGKANTRTLTTGTTVSSTEIDYHFDKSLHPKEDKEEILEELISFTSSEVTYTNLLQRIEDLKTGGRKLEYIEDIIAGKEEKLSVISFLFQEELKKIKENKKDVFDEIMCAFRREEDSYAKIFFPYNITQVHWLTGEIRLYKNGHKYNIEIYAHDPYGEGKMADNNFNTLEVAIRKRITEYHPAFQNNIAIKNLKSLYGRRQAQEDTISCGVIAAEDLVKLITGSLKPEITYPLGAKVLRASHLETVKKASQTARYIRRNQPKIEFIHTYEGELRDLSSLFLKLKTQVNEEKPNGTHVNVFELNQSLEDLQNEDLSIRLSAASNPANNSLLELLTDEQLRLLEKLDDDFLWERNDLYRLWNIKTLLENSSTLKPKDLLINLSLQIDAISVHKRALRDRFREKLPWTLLAYMHHGLQDSMVPSEILESITHQIYPEICSLLPILESILSLERKKIKAITARYKLPHKVEKKSRKSKKETYKTPLEEGVSHSERKTYSSYGNLNTSASKKIDKIQGYSLFTHEKRFDLAMQVAEEAAISSPEVREFARKGREKIEERELSIDKEKKTLIPGKFPAFNMLMGALYELENANIAANFINHIGSNPSLEIIYQAITILAEALNNIFIHSNILKLTAEQDILQYRATLKFLRNVFEHPEDYEKEKLVHIEQTNEGKKLFFEILEELYEIVKKLQNRIVGLQKFLAGDLKVAISTTQKPILFEQENPQLPKKNRWKDLLKQPHWTQTNIPALQILRRYLYHPSYQFISLEEEKDPKALESKAFKVCETENLEKKKKGRTITLEGILEDIDQLEKFFANLGNQEQVLHILQDDFSQCLHLQNILNRIFQNLNSKIEDESFSESLGLSRQAFIYCFNDFRERRNFNTHDLWRTDFVGTLNTAYRIIYDIKYILSPLVPTFIPENLYTLDNTSLEAAKKILQHLTDMDMCFVPLKKRKIYETYSDIEMEDIDSGSQDYKFEEPSEEEFWEYDYSNQKFLDFEIEELGKQARACINIQDEKKWTSLHHAVNNDYFAIARFLLELGANPYVRDYKGRTPLHFAAENDNLKMMELLLEFGSLPDPKDCFGLTPYDWAKRNEWHETASFLKSRMGIFRETKADALHTAAELLDINTARELLHSGIYPNLFSVRGELPLVLVLQQESGKTKKQFSVAHLLLKKGANPNKQQANCYPIHAVAEYVEVPRMLNLLLAYGAEVNVQDGCGQTPLHITCIMGNINQTQILIKAGANIHTRDNISERTPLLAAANMNQERYEIIKLLLEADANPNDEGEYGSVLHDVVSESCCIRSTLILLSYGADVNKRGKKMAYLNKTPLEVANRDEIIEILMRDSKKNSLRRRASI</sequence>
<dbReference type="PROSITE" id="PS50297">
    <property type="entry name" value="ANK_REP_REGION"/>
    <property type="match status" value="3"/>
</dbReference>
<dbReference type="SMART" id="SM00248">
    <property type="entry name" value="ANK"/>
    <property type="match status" value="8"/>
</dbReference>
<dbReference type="Proteomes" id="UP000664414">
    <property type="component" value="Unassembled WGS sequence"/>
</dbReference>
<keyword evidence="1" id="KW-0677">Repeat</keyword>
<evidence type="ECO:0000256" key="3">
    <source>
        <dbReference type="PROSITE-ProRule" id="PRU00023"/>
    </source>
</evidence>
<dbReference type="EMBL" id="JAFKGL010000029">
    <property type="protein sequence ID" value="MBN9413600.1"/>
    <property type="molecule type" value="Genomic_DNA"/>
</dbReference>
<gene>
    <name evidence="6" type="ORF">J0H12_06740</name>
</gene>
<reference evidence="6" key="1">
    <citation type="submission" date="2021-02" db="EMBL/GenBank/DDBJ databases">
        <title>Thiocyanate and organic carbon inputs drive convergent selection for specific autotrophic Afipia and Thiobacillus strains within complex microbiomes.</title>
        <authorList>
            <person name="Huddy R.J."/>
            <person name="Sachdeva R."/>
            <person name="Kadzinga F."/>
            <person name="Kantor R.S."/>
            <person name="Harrison S.T.L."/>
            <person name="Banfield J.F."/>
        </authorList>
    </citation>
    <scope>NUCLEOTIDE SEQUENCE</scope>
    <source>
        <strain evidence="6">SCN18_10_11_15_R4_P_38_20</strain>
    </source>
</reference>
<feature type="repeat" description="ANK" evidence="3">
    <location>
        <begin position="1281"/>
        <end position="1314"/>
    </location>
</feature>
<dbReference type="SUPFAM" id="SSF48403">
    <property type="entry name" value="Ankyrin repeat"/>
    <property type="match status" value="1"/>
</dbReference>
<feature type="chain" id="PRO_5035160265" evidence="5">
    <location>
        <begin position="26"/>
        <end position="1453"/>
    </location>
</feature>
<keyword evidence="2 3" id="KW-0040">ANK repeat</keyword>
<feature type="compositionally biased region" description="Basic and acidic residues" evidence="4">
    <location>
        <begin position="580"/>
        <end position="594"/>
    </location>
</feature>
<accession>A0A8J7PK16</accession>
<evidence type="ECO:0000256" key="5">
    <source>
        <dbReference type="SAM" id="SignalP"/>
    </source>
</evidence>
<dbReference type="PANTHER" id="PTHR24201">
    <property type="entry name" value="ANK_REP_REGION DOMAIN-CONTAINING PROTEIN"/>
    <property type="match status" value="1"/>
</dbReference>
<evidence type="ECO:0000256" key="2">
    <source>
        <dbReference type="ARBA" id="ARBA00023043"/>
    </source>
</evidence>
<dbReference type="InterPro" id="IPR002110">
    <property type="entry name" value="Ankyrin_rpt"/>
</dbReference>
<name>A0A8J7PK16_9PROT</name>
<keyword evidence="5" id="KW-0732">Signal</keyword>
<proteinExistence type="predicted"/>
<evidence type="ECO:0000256" key="4">
    <source>
        <dbReference type="SAM" id="MobiDB-lite"/>
    </source>
</evidence>
<dbReference type="Gene3D" id="1.25.40.20">
    <property type="entry name" value="Ankyrin repeat-containing domain"/>
    <property type="match status" value="3"/>
</dbReference>
<feature type="repeat" description="ANK" evidence="3">
    <location>
        <begin position="1114"/>
        <end position="1146"/>
    </location>
</feature>
<evidence type="ECO:0000313" key="7">
    <source>
        <dbReference type="Proteomes" id="UP000664414"/>
    </source>
</evidence>
<protein>
    <submittedName>
        <fullName evidence="6">Ankyrin repeat domain-containing protein</fullName>
    </submittedName>
</protein>
<dbReference type="PRINTS" id="PR01415">
    <property type="entry name" value="ANKYRIN"/>
</dbReference>
<comment type="caution">
    <text evidence="6">The sequence shown here is derived from an EMBL/GenBank/DDBJ whole genome shotgun (WGS) entry which is preliminary data.</text>
</comment>
<dbReference type="PROSITE" id="PS50088">
    <property type="entry name" value="ANK_REPEAT"/>
    <property type="match status" value="5"/>
</dbReference>
<evidence type="ECO:0000313" key="6">
    <source>
        <dbReference type="EMBL" id="MBN9413600.1"/>
    </source>
</evidence>